<reference evidence="12" key="2">
    <citation type="journal article" date="2021" name="PeerJ">
        <title>Extensive microbial diversity within the chicken gut microbiome revealed by metagenomics and culture.</title>
        <authorList>
            <person name="Gilroy R."/>
            <person name="Ravi A."/>
            <person name="Getino M."/>
            <person name="Pursley I."/>
            <person name="Horton D.L."/>
            <person name="Alikhan N.F."/>
            <person name="Baker D."/>
            <person name="Gharbi K."/>
            <person name="Hall N."/>
            <person name="Watson M."/>
            <person name="Adriaenssens E.M."/>
            <person name="Foster-Nyarko E."/>
            <person name="Jarju S."/>
            <person name="Secka A."/>
            <person name="Antonio M."/>
            <person name="Oren A."/>
            <person name="Chaudhuri R.R."/>
            <person name="La Ragione R."/>
            <person name="Hildebrand F."/>
            <person name="Pallen M.J."/>
        </authorList>
    </citation>
    <scope>NUCLEOTIDE SEQUENCE</scope>
    <source>
        <strain evidence="12">ChiGjej1B1-1684</strain>
    </source>
</reference>
<dbReference type="GO" id="GO:0006355">
    <property type="term" value="P:regulation of DNA-templated transcription"/>
    <property type="evidence" value="ECO:0007669"/>
    <property type="project" value="InterPro"/>
</dbReference>
<dbReference type="InterPro" id="IPR001789">
    <property type="entry name" value="Sig_transdc_resp-reg_receiver"/>
</dbReference>
<dbReference type="Gene3D" id="3.40.50.2300">
    <property type="match status" value="1"/>
</dbReference>
<organism evidence="12 13">
    <name type="scientific">Candidatus Limousia pullorum</name>
    <dbReference type="NCBI Taxonomy" id="2840860"/>
    <lineage>
        <taxon>Bacteria</taxon>
        <taxon>Bacillati</taxon>
        <taxon>Bacillota</taxon>
        <taxon>Clostridia</taxon>
        <taxon>Eubacteriales</taxon>
        <taxon>Oscillospiraceae</taxon>
        <taxon>Oscillospiraceae incertae sedis</taxon>
        <taxon>Candidatus Limousia</taxon>
    </lineage>
</organism>
<evidence type="ECO:0000256" key="2">
    <source>
        <dbReference type="ARBA" id="ARBA00022553"/>
    </source>
</evidence>
<dbReference type="InterPro" id="IPR001867">
    <property type="entry name" value="OmpR/PhoB-type_DNA-bd"/>
</dbReference>
<keyword evidence="4" id="KW-0805">Transcription regulation</keyword>
<evidence type="ECO:0000256" key="9">
    <source>
        <dbReference type="PROSITE-ProRule" id="PRU01091"/>
    </source>
</evidence>
<dbReference type="GO" id="GO:0032993">
    <property type="term" value="C:protein-DNA complex"/>
    <property type="evidence" value="ECO:0007669"/>
    <property type="project" value="TreeGrafter"/>
</dbReference>
<dbReference type="Proteomes" id="UP000824118">
    <property type="component" value="Unassembled WGS sequence"/>
</dbReference>
<dbReference type="PANTHER" id="PTHR48111:SF22">
    <property type="entry name" value="REGULATOR OF RPOS"/>
    <property type="match status" value="1"/>
</dbReference>
<evidence type="ECO:0000256" key="5">
    <source>
        <dbReference type="ARBA" id="ARBA00023125"/>
    </source>
</evidence>
<comment type="caution">
    <text evidence="12">The sequence shown here is derived from an EMBL/GenBank/DDBJ whole genome shotgun (WGS) entry which is preliminary data.</text>
</comment>
<keyword evidence="3" id="KW-0902">Two-component regulatory system</keyword>
<dbReference type="PANTHER" id="PTHR48111">
    <property type="entry name" value="REGULATOR OF RPOS"/>
    <property type="match status" value="1"/>
</dbReference>
<dbReference type="SUPFAM" id="SSF52172">
    <property type="entry name" value="CheY-like"/>
    <property type="match status" value="1"/>
</dbReference>
<dbReference type="EMBL" id="DVNG01000002">
    <property type="protein sequence ID" value="HIU49421.1"/>
    <property type="molecule type" value="Genomic_DNA"/>
</dbReference>
<dbReference type="InterPro" id="IPR011006">
    <property type="entry name" value="CheY-like_superfamily"/>
</dbReference>
<feature type="modified residue" description="4-aspartylphosphate" evidence="8">
    <location>
        <position position="51"/>
    </location>
</feature>
<accession>A0A9D1LWV5</accession>
<proteinExistence type="predicted"/>
<protein>
    <recommendedName>
        <fullName evidence="1">Stage 0 sporulation protein A homolog</fullName>
    </recommendedName>
</protein>
<dbReference type="GO" id="GO:0000976">
    <property type="term" value="F:transcription cis-regulatory region binding"/>
    <property type="evidence" value="ECO:0007669"/>
    <property type="project" value="TreeGrafter"/>
</dbReference>
<evidence type="ECO:0000256" key="1">
    <source>
        <dbReference type="ARBA" id="ARBA00018672"/>
    </source>
</evidence>
<evidence type="ECO:0000313" key="13">
    <source>
        <dbReference type="Proteomes" id="UP000824118"/>
    </source>
</evidence>
<dbReference type="GO" id="GO:0005829">
    <property type="term" value="C:cytosol"/>
    <property type="evidence" value="ECO:0007669"/>
    <property type="project" value="TreeGrafter"/>
</dbReference>
<evidence type="ECO:0000259" key="11">
    <source>
        <dbReference type="PROSITE" id="PS51755"/>
    </source>
</evidence>
<dbReference type="SMART" id="SM00862">
    <property type="entry name" value="Trans_reg_C"/>
    <property type="match status" value="1"/>
</dbReference>
<evidence type="ECO:0000256" key="4">
    <source>
        <dbReference type="ARBA" id="ARBA00023015"/>
    </source>
</evidence>
<evidence type="ECO:0000256" key="7">
    <source>
        <dbReference type="ARBA" id="ARBA00024867"/>
    </source>
</evidence>
<dbReference type="Pfam" id="PF00486">
    <property type="entry name" value="Trans_reg_C"/>
    <property type="match status" value="1"/>
</dbReference>
<dbReference type="PROSITE" id="PS51755">
    <property type="entry name" value="OMPR_PHOB"/>
    <property type="match status" value="1"/>
</dbReference>
<evidence type="ECO:0000256" key="6">
    <source>
        <dbReference type="ARBA" id="ARBA00023163"/>
    </source>
</evidence>
<dbReference type="AlphaFoldDB" id="A0A9D1LWV5"/>
<dbReference type="CDD" id="cd00383">
    <property type="entry name" value="trans_reg_C"/>
    <property type="match status" value="1"/>
</dbReference>
<name>A0A9D1LWV5_9FIRM</name>
<dbReference type="SMART" id="SM00448">
    <property type="entry name" value="REC"/>
    <property type="match status" value="1"/>
</dbReference>
<feature type="DNA-binding region" description="OmpR/PhoB-type" evidence="9">
    <location>
        <begin position="125"/>
        <end position="223"/>
    </location>
</feature>
<dbReference type="Pfam" id="PF00072">
    <property type="entry name" value="Response_reg"/>
    <property type="match status" value="1"/>
</dbReference>
<keyword evidence="2 8" id="KW-0597">Phosphoprotein</keyword>
<evidence type="ECO:0000313" key="12">
    <source>
        <dbReference type="EMBL" id="HIU49421.1"/>
    </source>
</evidence>
<dbReference type="Gene3D" id="1.10.10.10">
    <property type="entry name" value="Winged helix-like DNA-binding domain superfamily/Winged helix DNA-binding domain"/>
    <property type="match status" value="1"/>
</dbReference>
<keyword evidence="5 9" id="KW-0238">DNA-binding</keyword>
<evidence type="ECO:0000256" key="3">
    <source>
        <dbReference type="ARBA" id="ARBA00023012"/>
    </source>
</evidence>
<gene>
    <name evidence="12" type="ORF">IAD22_00130</name>
</gene>
<evidence type="ECO:0000256" key="8">
    <source>
        <dbReference type="PROSITE-ProRule" id="PRU00169"/>
    </source>
</evidence>
<sequence length="223" mass="25178">MRLLLIENEKSLSDALVKTFEKENFLTDCAHDGEYGLDCALSGIYDAIILDSILPKINGLELLIHLREGNINVPIILIASQAELEEKQQSLSADADDYLTKPFEPKELLKRVRTLIRARTAIDSDDSVSFGDLVLNTATGEISCNGQKIKLGGKEYQLMELLLLNKEKIITKEQITEKIWGYDNEAEYNNSEVYMSFLRKKLSKLNSKTKIRAIRGLGYTLAY</sequence>
<dbReference type="InterPro" id="IPR039420">
    <property type="entry name" value="WalR-like"/>
</dbReference>
<comment type="function">
    <text evidence="7">May play the central regulatory role in sporulation. It may be an element of the effector pathway responsible for the activation of sporulation genes in response to nutritional stress. Spo0A may act in concert with spo0H (a sigma factor) to control the expression of some genes that are critical to the sporulation process.</text>
</comment>
<keyword evidence="6" id="KW-0804">Transcription</keyword>
<dbReference type="GO" id="GO:0000156">
    <property type="term" value="F:phosphorelay response regulator activity"/>
    <property type="evidence" value="ECO:0007669"/>
    <property type="project" value="TreeGrafter"/>
</dbReference>
<feature type="domain" description="OmpR/PhoB-type" evidence="11">
    <location>
        <begin position="125"/>
        <end position="223"/>
    </location>
</feature>
<dbReference type="InterPro" id="IPR036388">
    <property type="entry name" value="WH-like_DNA-bd_sf"/>
</dbReference>
<evidence type="ECO:0000259" key="10">
    <source>
        <dbReference type="PROSITE" id="PS50110"/>
    </source>
</evidence>
<reference evidence="12" key="1">
    <citation type="submission" date="2020-10" db="EMBL/GenBank/DDBJ databases">
        <authorList>
            <person name="Gilroy R."/>
        </authorList>
    </citation>
    <scope>NUCLEOTIDE SEQUENCE</scope>
    <source>
        <strain evidence="12">ChiGjej1B1-1684</strain>
    </source>
</reference>
<dbReference type="PROSITE" id="PS50110">
    <property type="entry name" value="RESPONSE_REGULATORY"/>
    <property type="match status" value="1"/>
</dbReference>
<feature type="domain" description="Response regulatory" evidence="10">
    <location>
        <begin position="2"/>
        <end position="116"/>
    </location>
</feature>